<dbReference type="Pfam" id="PF04480">
    <property type="entry name" value="DUF559"/>
    <property type="match status" value="1"/>
</dbReference>
<gene>
    <name evidence="3" type="ORF">GIY30_04005</name>
</gene>
<evidence type="ECO:0000313" key="4">
    <source>
        <dbReference type="Proteomes" id="UP000475545"/>
    </source>
</evidence>
<dbReference type="AlphaFoldDB" id="A0A6L7GMV6"/>
<dbReference type="Proteomes" id="UP000475545">
    <property type="component" value="Unassembled WGS sequence"/>
</dbReference>
<proteinExistence type="predicted"/>
<feature type="region of interest" description="Disordered" evidence="1">
    <location>
        <begin position="216"/>
        <end position="236"/>
    </location>
</feature>
<dbReference type="PANTHER" id="PTHR38590:SF1">
    <property type="entry name" value="BLL0828 PROTEIN"/>
    <property type="match status" value="1"/>
</dbReference>
<sequence>MIPAPPPPPPASAEWHTGTRGHSDWIARARRPGRVLRLTDVRRDDVDVLVAEIGDELPIIMTYCGSTPPSARGVVEDILDALERIVLSLAPAWLDTDVTAMPALDVAVAESRARDLCHANADYRPFVVELARAAASRSAPRSTPAPAHRARGLIRLLRRAYGRDDVVLAVTAPPDLDAAAQSAVAAGVGWVAEHGNVTVWIPADTLPEVTRCAPVRRHGPSVSTTSTHAAAGSAPSPTITIRRREGMPAPHSAAEQTLERALSGCPWAARRRWNRRVDDVDPLLPMAIVDLHWQAERLVVEVDGADHREPAKYAADRARDNALQRHGCLVLRYTNEQVIADVGRVVGEIHDALVERGGPTSPHPSTFGRNH</sequence>
<organism evidence="3 4">
    <name type="scientific">Gordonia mangrovi</name>
    <dbReference type="NCBI Taxonomy" id="2665643"/>
    <lineage>
        <taxon>Bacteria</taxon>
        <taxon>Bacillati</taxon>
        <taxon>Actinomycetota</taxon>
        <taxon>Actinomycetes</taxon>
        <taxon>Mycobacteriales</taxon>
        <taxon>Gordoniaceae</taxon>
        <taxon>Gordonia</taxon>
    </lineage>
</organism>
<dbReference type="InterPro" id="IPR011335">
    <property type="entry name" value="Restrct_endonuc-II-like"/>
</dbReference>
<evidence type="ECO:0000256" key="1">
    <source>
        <dbReference type="SAM" id="MobiDB-lite"/>
    </source>
</evidence>
<feature type="domain" description="DUF559" evidence="2">
    <location>
        <begin position="288"/>
        <end position="353"/>
    </location>
</feature>
<reference evidence="3 4" key="1">
    <citation type="submission" date="2019-11" db="EMBL/GenBank/DDBJ databases">
        <title>Gordonia sp. nov., a novel actinobacterium isolated from mangrove soil in Hainan.</title>
        <authorList>
            <person name="Huang X."/>
            <person name="Xie Y."/>
            <person name="Chu X."/>
            <person name="Xiao K."/>
        </authorList>
    </citation>
    <scope>NUCLEOTIDE SEQUENCE [LARGE SCALE GENOMIC DNA]</scope>
    <source>
        <strain evidence="3 4">HNM0687</strain>
    </source>
</reference>
<keyword evidence="4" id="KW-1185">Reference proteome</keyword>
<dbReference type="RefSeq" id="WP_160900651.1">
    <property type="nucleotide sequence ID" value="NZ_CP102850.1"/>
</dbReference>
<accession>A0A6L7GMV6</accession>
<comment type="caution">
    <text evidence="3">The sequence shown here is derived from an EMBL/GenBank/DDBJ whole genome shotgun (WGS) entry which is preliminary data.</text>
</comment>
<evidence type="ECO:0000313" key="3">
    <source>
        <dbReference type="EMBL" id="MXP20521.1"/>
    </source>
</evidence>
<dbReference type="InterPro" id="IPR007569">
    <property type="entry name" value="DUF559"/>
</dbReference>
<feature type="compositionally biased region" description="Low complexity" evidence="1">
    <location>
        <begin position="220"/>
        <end position="236"/>
    </location>
</feature>
<protein>
    <submittedName>
        <fullName evidence="3">DUF559 domain-containing protein</fullName>
    </submittedName>
</protein>
<dbReference type="InterPro" id="IPR047216">
    <property type="entry name" value="Endonuclease_DUF559_bact"/>
</dbReference>
<dbReference type="PANTHER" id="PTHR38590">
    <property type="entry name" value="BLL0828 PROTEIN"/>
    <property type="match status" value="1"/>
</dbReference>
<dbReference type="SUPFAM" id="SSF52980">
    <property type="entry name" value="Restriction endonuclease-like"/>
    <property type="match status" value="1"/>
</dbReference>
<dbReference type="EMBL" id="WMBR01000001">
    <property type="protein sequence ID" value="MXP20521.1"/>
    <property type="molecule type" value="Genomic_DNA"/>
</dbReference>
<name>A0A6L7GMV6_9ACTN</name>
<dbReference type="Gene3D" id="3.40.960.10">
    <property type="entry name" value="VSR Endonuclease"/>
    <property type="match status" value="1"/>
</dbReference>
<evidence type="ECO:0000259" key="2">
    <source>
        <dbReference type="Pfam" id="PF04480"/>
    </source>
</evidence>